<dbReference type="RefSeq" id="WP_049207139.1">
    <property type="nucleotide sequence ID" value="NZ_CBDEIH010000025.1"/>
</dbReference>
<feature type="domain" description="Glutamine amidotransferase" evidence="1">
    <location>
        <begin position="25"/>
        <end position="187"/>
    </location>
</feature>
<dbReference type="PROSITE" id="PS51273">
    <property type="entry name" value="GATASE_TYPE_1"/>
    <property type="match status" value="1"/>
</dbReference>
<dbReference type="GO" id="GO:0005829">
    <property type="term" value="C:cytosol"/>
    <property type="evidence" value="ECO:0007669"/>
    <property type="project" value="TreeGrafter"/>
</dbReference>
<dbReference type="InterPro" id="IPR029062">
    <property type="entry name" value="Class_I_gatase-like"/>
</dbReference>
<comment type="caution">
    <text evidence="2">The sequence shown here is derived from an EMBL/GenBank/DDBJ whole genome shotgun (WGS) entry which is preliminary data.</text>
</comment>
<dbReference type="AlphaFoldDB" id="A0A2I1M4L8"/>
<evidence type="ECO:0000259" key="1">
    <source>
        <dbReference type="Pfam" id="PF00117"/>
    </source>
</evidence>
<name>A0A2I1M4L8_9BIFI</name>
<evidence type="ECO:0000313" key="3">
    <source>
        <dbReference type="Proteomes" id="UP000242263"/>
    </source>
</evidence>
<reference evidence="2 3" key="1">
    <citation type="submission" date="2017-12" db="EMBL/GenBank/DDBJ databases">
        <title>Phylogenetic diversity of female urinary microbiome.</title>
        <authorList>
            <person name="Thomas-White K."/>
            <person name="Wolfe A.J."/>
        </authorList>
    </citation>
    <scope>NUCLEOTIDE SEQUENCE [LARGE SCALE GENOMIC DNA]</scope>
    <source>
        <strain evidence="2 3">UMB0064</strain>
    </source>
</reference>
<dbReference type="PANTHER" id="PTHR42695">
    <property type="entry name" value="GLUTAMINE AMIDOTRANSFERASE YLR126C-RELATED"/>
    <property type="match status" value="1"/>
</dbReference>
<gene>
    <name evidence="2" type="ORF">CYJ32_06055</name>
</gene>
<dbReference type="Gene3D" id="3.40.50.880">
    <property type="match status" value="1"/>
</dbReference>
<evidence type="ECO:0000313" key="2">
    <source>
        <dbReference type="EMBL" id="PKZ15054.1"/>
    </source>
</evidence>
<dbReference type="InterPro" id="IPR044992">
    <property type="entry name" value="ChyE-like"/>
</dbReference>
<dbReference type="GO" id="GO:0016740">
    <property type="term" value="F:transferase activity"/>
    <property type="evidence" value="ECO:0007669"/>
    <property type="project" value="UniProtKB-KW"/>
</dbReference>
<accession>A0A2I1M4L8</accession>
<keyword evidence="2" id="KW-0808">Transferase</keyword>
<keyword evidence="2" id="KW-0315">Glutamine amidotransferase</keyword>
<dbReference type="CDD" id="cd01741">
    <property type="entry name" value="GATase1_1"/>
    <property type="match status" value="1"/>
</dbReference>
<dbReference type="InterPro" id="IPR017926">
    <property type="entry name" value="GATASE"/>
</dbReference>
<dbReference type="Pfam" id="PF00117">
    <property type="entry name" value="GATase"/>
    <property type="match status" value="1"/>
</dbReference>
<dbReference type="PANTHER" id="PTHR42695:SF5">
    <property type="entry name" value="GLUTAMINE AMIDOTRANSFERASE YLR126C-RELATED"/>
    <property type="match status" value="1"/>
</dbReference>
<organism evidence="2 3">
    <name type="scientific">Alloscardovia omnicolens</name>
    <dbReference type="NCBI Taxonomy" id="419015"/>
    <lineage>
        <taxon>Bacteria</taxon>
        <taxon>Bacillati</taxon>
        <taxon>Actinomycetota</taxon>
        <taxon>Actinomycetes</taxon>
        <taxon>Bifidobacteriales</taxon>
        <taxon>Bifidobacteriaceae</taxon>
        <taxon>Alloscardovia</taxon>
    </lineage>
</organism>
<dbReference type="EMBL" id="PKGU01000003">
    <property type="protein sequence ID" value="PKZ15054.1"/>
    <property type="molecule type" value="Genomic_DNA"/>
</dbReference>
<sequence length="245" mass="26971">MTETSKPYVLIVQHAQWERPGHIQDSLEEAGIPTRVISMLNEKKPDLPEPEEYCGVVLMGGPMGALDFDEYPGLKAEQKIVKAAVQEHKPVLGVCLGHQIIAAALGGKVKKGKEPEIGFAHIDRVNRHDFAPMDSAGTTVLHWHNDVVSAPEGAIVIAKSDATKVQAFAYGSALGLQYHLEVSPTILEQWLEQPEMIKGLKKSQIKKIREDFRENEAGLHRIADTVFSSFAARCASFSRVLQENA</sequence>
<dbReference type="SUPFAM" id="SSF52317">
    <property type="entry name" value="Class I glutamine amidotransferase-like"/>
    <property type="match status" value="1"/>
</dbReference>
<protein>
    <submittedName>
        <fullName evidence="2">Type 1 glutamine amidotransferase</fullName>
    </submittedName>
</protein>
<proteinExistence type="predicted"/>
<dbReference type="Proteomes" id="UP000242263">
    <property type="component" value="Unassembled WGS sequence"/>
</dbReference>